<organism evidence="1 2">
    <name type="scientific">Pseudallescheria apiosperma</name>
    <name type="common">Scedosporium apiospermum</name>
    <dbReference type="NCBI Taxonomy" id="563466"/>
    <lineage>
        <taxon>Eukaryota</taxon>
        <taxon>Fungi</taxon>
        <taxon>Dikarya</taxon>
        <taxon>Ascomycota</taxon>
        <taxon>Pezizomycotina</taxon>
        <taxon>Sordariomycetes</taxon>
        <taxon>Hypocreomycetidae</taxon>
        <taxon>Microascales</taxon>
        <taxon>Microascaceae</taxon>
        <taxon>Scedosporium</taxon>
    </lineage>
</organism>
<dbReference type="OrthoDB" id="5241084at2759"/>
<dbReference type="EMBL" id="JOWA01000110">
    <property type="protein sequence ID" value="KEZ41051.1"/>
    <property type="molecule type" value="Genomic_DNA"/>
</dbReference>
<dbReference type="InterPro" id="IPR046670">
    <property type="entry name" value="DUF6540"/>
</dbReference>
<comment type="caution">
    <text evidence="1">The sequence shown here is derived from an EMBL/GenBank/DDBJ whole genome shotgun (WGS) entry which is preliminary data.</text>
</comment>
<gene>
    <name evidence="1" type="ORF">SAPIO_CDS7096</name>
</gene>
<sequence>MAGKDKAFERVEAAIAHTRADIAALTRYFDQCEVLAELYSRPVYLAKSRRGQQRAHFAIFIPHAAYSGLDPNDRSKPCIGTVIQVVGAPMLGYAHEFKRNYDREDADGVETFVHLGSVGPDHIVEPQTTAMSRDTVATGLLERIALQVPAPGVNENFMAPVNDTTNRRCQEWTMEYLRRLVSQGHIEESAVTIAQGERDPPEYGIGLRRVGS</sequence>
<dbReference type="OMA" id="QEWTMEF"/>
<dbReference type="Pfam" id="PF20174">
    <property type="entry name" value="DUF6540"/>
    <property type="match status" value="1"/>
</dbReference>
<dbReference type="VEuPathDB" id="FungiDB:SAPIO_CDS7096"/>
<dbReference type="AlphaFoldDB" id="A0A084G139"/>
<protein>
    <submittedName>
        <fullName evidence="1">Uncharacterized protein</fullName>
    </submittedName>
</protein>
<dbReference type="KEGG" id="sapo:SAPIO_CDS7096"/>
<keyword evidence="2" id="KW-1185">Reference proteome</keyword>
<accession>A0A084G139</accession>
<dbReference type="RefSeq" id="XP_016640850.1">
    <property type="nucleotide sequence ID" value="XM_016789023.1"/>
</dbReference>
<dbReference type="HOGENOM" id="CLU_099931_0_0_1"/>
<dbReference type="GeneID" id="27726168"/>
<name>A0A084G139_PSEDA</name>
<reference evidence="1 2" key="1">
    <citation type="journal article" date="2014" name="Genome Announc.">
        <title>Draft genome sequence of the pathogenic fungus Scedosporium apiospermum.</title>
        <authorList>
            <person name="Vandeputte P."/>
            <person name="Ghamrawi S."/>
            <person name="Rechenmann M."/>
            <person name="Iltis A."/>
            <person name="Giraud S."/>
            <person name="Fleury M."/>
            <person name="Thornton C."/>
            <person name="Delhaes L."/>
            <person name="Meyer W."/>
            <person name="Papon N."/>
            <person name="Bouchara J.P."/>
        </authorList>
    </citation>
    <scope>NUCLEOTIDE SEQUENCE [LARGE SCALE GENOMIC DNA]</scope>
    <source>
        <strain evidence="1 2">IHEM 14462</strain>
    </source>
</reference>
<evidence type="ECO:0000313" key="2">
    <source>
        <dbReference type="Proteomes" id="UP000028545"/>
    </source>
</evidence>
<dbReference type="Proteomes" id="UP000028545">
    <property type="component" value="Unassembled WGS sequence"/>
</dbReference>
<proteinExistence type="predicted"/>
<evidence type="ECO:0000313" key="1">
    <source>
        <dbReference type="EMBL" id="KEZ41051.1"/>
    </source>
</evidence>